<dbReference type="Gene3D" id="1.25.40.10">
    <property type="entry name" value="Tetratricopeptide repeat domain"/>
    <property type="match status" value="1"/>
</dbReference>
<protein>
    <submittedName>
        <fullName evidence="1">Tetratricopeptide repeat protein</fullName>
    </submittedName>
</protein>
<comment type="caution">
    <text evidence="1">The sequence shown here is derived from an EMBL/GenBank/DDBJ whole genome shotgun (WGS) entry which is preliminary data.</text>
</comment>
<dbReference type="SUPFAM" id="SSF48452">
    <property type="entry name" value="TPR-like"/>
    <property type="match status" value="1"/>
</dbReference>
<dbReference type="EMBL" id="AKWY02000021">
    <property type="protein sequence ID" value="EQA71324.1"/>
    <property type="molecule type" value="Genomic_DNA"/>
</dbReference>
<proteinExistence type="predicted"/>
<sequence length="77" mass="8693">MIGCALDEIGKWEEAIPSFQEAERLSPQESIYPANLGEIFWKLGDKTSANRYAKKAKSLGNKSEIVETIFRETKKNS</sequence>
<reference evidence="1 2" key="1">
    <citation type="submission" date="2013-05" db="EMBL/GenBank/DDBJ databases">
        <authorList>
            <person name="Harkins D.M."/>
            <person name="Durkin A.S."/>
            <person name="Brinkac L.M."/>
            <person name="Haft D.H."/>
            <person name="Selengut J.D."/>
            <person name="Sanka R."/>
            <person name="DePew J."/>
            <person name="Purushe J."/>
            <person name="Hartskeerl R.A."/>
            <person name="Ahmed A."/>
            <person name="van der Linden H."/>
            <person name="Goris M.G.A."/>
            <person name="Vinetz J.M."/>
            <person name="Sutton G.G."/>
            <person name="Nierman W.C."/>
            <person name="Fouts D.E."/>
        </authorList>
    </citation>
    <scope>NUCLEOTIDE SEQUENCE [LARGE SCALE GENOMIC DNA]</scope>
    <source>
        <strain evidence="1 2">CZ214</strain>
    </source>
</reference>
<organism evidence="1 2">
    <name type="scientific">Leptospira noguchii serovar Panama str. CZ214</name>
    <dbReference type="NCBI Taxonomy" id="1001595"/>
    <lineage>
        <taxon>Bacteria</taxon>
        <taxon>Pseudomonadati</taxon>
        <taxon>Spirochaetota</taxon>
        <taxon>Spirochaetia</taxon>
        <taxon>Leptospirales</taxon>
        <taxon>Leptospiraceae</taxon>
        <taxon>Leptospira</taxon>
    </lineage>
</organism>
<dbReference type="InterPro" id="IPR011990">
    <property type="entry name" value="TPR-like_helical_dom_sf"/>
</dbReference>
<evidence type="ECO:0000313" key="2">
    <source>
        <dbReference type="Proteomes" id="UP000015442"/>
    </source>
</evidence>
<dbReference type="Proteomes" id="UP000015442">
    <property type="component" value="Unassembled WGS sequence"/>
</dbReference>
<dbReference type="InterPro" id="IPR019734">
    <property type="entry name" value="TPR_rpt"/>
</dbReference>
<name>T0FMD3_9LEPT</name>
<accession>T0FMD3</accession>
<evidence type="ECO:0000313" key="1">
    <source>
        <dbReference type="EMBL" id="EQA71324.1"/>
    </source>
</evidence>
<dbReference type="Pfam" id="PF13181">
    <property type="entry name" value="TPR_8"/>
    <property type="match status" value="2"/>
</dbReference>
<dbReference type="AlphaFoldDB" id="T0FMD3"/>
<gene>
    <name evidence="1" type="ORF">LEP1GSC059_2820</name>
</gene>